<name>A0A6I3T1L6_9BURK</name>
<feature type="signal peptide" evidence="1">
    <location>
        <begin position="1"/>
        <end position="23"/>
    </location>
</feature>
<evidence type="ECO:0000313" key="2">
    <source>
        <dbReference type="EMBL" id="GGB92818.1"/>
    </source>
</evidence>
<accession>A0A6I3T1L6</accession>
<dbReference type="Proteomes" id="UP000430634">
    <property type="component" value="Unassembled WGS sequence"/>
</dbReference>
<dbReference type="OrthoDB" id="8748643at2"/>
<proteinExistence type="predicted"/>
<dbReference type="AlphaFoldDB" id="A0A6I3T1L6"/>
<keyword evidence="1" id="KW-0732">Signal</keyword>
<evidence type="ECO:0000313" key="5">
    <source>
        <dbReference type="Proteomes" id="UP000622638"/>
    </source>
</evidence>
<feature type="chain" id="PRO_5026341799" description="Thioredoxin domain-containing protein" evidence="1">
    <location>
        <begin position="24"/>
        <end position="402"/>
    </location>
</feature>
<dbReference type="EMBL" id="BMKG01000004">
    <property type="protein sequence ID" value="GGB92818.1"/>
    <property type="molecule type" value="Genomic_DNA"/>
</dbReference>
<dbReference type="Proteomes" id="UP000622638">
    <property type="component" value="Unassembled WGS sequence"/>
</dbReference>
<evidence type="ECO:0000313" key="4">
    <source>
        <dbReference type="Proteomes" id="UP000430634"/>
    </source>
</evidence>
<protein>
    <recommendedName>
        <fullName evidence="6">Thioredoxin domain-containing protein</fullName>
    </recommendedName>
</protein>
<keyword evidence="5" id="KW-1185">Reference proteome</keyword>
<dbReference type="EMBL" id="WNKZ01000087">
    <property type="protein sequence ID" value="MTV55500.1"/>
    <property type="molecule type" value="Genomic_DNA"/>
</dbReference>
<evidence type="ECO:0008006" key="6">
    <source>
        <dbReference type="Google" id="ProtNLM"/>
    </source>
</evidence>
<evidence type="ECO:0000313" key="3">
    <source>
        <dbReference type="EMBL" id="MTV55500.1"/>
    </source>
</evidence>
<evidence type="ECO:0000256" key="1">
    <source>
        <dbReference type="SAM" id="SignalP"/>
    </source>
</evidence>
<reference evidence="2" key="1">
    <citation type="journal article" date="2014" name="Int. J. Syst. Evol. Microbiol.">
        <title>Complete genome of a new Firmicutes species belonging to the dominant human colonic microbiota ('Ruminococcus bicirculans') reveals two chromosomes and a selective capacity to utilize plant glucans.</title>
        <authorList>
            <consortium name="NISC Comparative Sequencing Program"/>
            <person name="Wegmann U."/>
            <person name="Louis P."/>
            <person name="Goesmann A."/>
            <person name="Henrissat B."/>
            <person name="Duncan S.H."/>
            <person name="Flint H.J."/>
        </authorList>
    </citation>
    <scope>NUCLEOTIDE SEQUENCE</scope>
    <source>
        <strain evidence="2">CGMCC 1.15931</strain>
    </source>
</reference>
<organism evidence="3 4">
    <name type="scientific">Pseudoduganella buxea</name>
    <dbReference type="NCBI Taxonomy" id="1949069"/>
    <lineage>
        <taxon>Bacteria</taxon>
        <taxon>Pseudomonadati</taxon>
        <taxon>Pseudomonadota</taxon>
        <taxon>Betaproteobacteria</taxon>
        <taxon>Burkholderiales</taxon>
        <taxon>Oxalobacteraceae</taxon>
        <taxon>Telluria group</taxon>
        <taxon>Pseudoduganella</taxon>
    </lineage>
</organism>
<sequence>MRTHTRYLSGLAFCLCAQWAGHAWGQPAAVPPQQTLQATLESGKPTPLDALTPYGKRELIRQMRWREHELVGFGVAPLIRELDQAQLAAILHFLDLDSYVVGLARALVGPPLRLPAPSVQMEQDLLALRQFNDEDRARRAAALPSASEASAPAVLRRYRQLFGARLQPATLGAQPLGDLVPLFDAATVAAQGNPASSALDDLVRLHRKLGARGIDTRRTLDDSLLTAMLAARRFDQARAFAAGRPHLGGTAIPQVDDPLGPSFEGRSAFAYDAGRNTLTRLALPAASTELVMVVSDGCHNSANALQAVAEDTALQARLRAANLVLVTGPSAGVETRLMARWNAAHPAMPILAPYSAAQWHGVDGTFIPAFYLLRNGKVVDRRSGWGPEGKKELIELIEAAAK</sequence>
<reference evidence="3 4" key="3">
    <citation type="submission" date="2019-11" db="EMBL/GenBank/DDBJ databases">
        <title>Type strains purchased from KCTC, JCM and DSMZ.</title>
        <authorList>
            <person name="Lu H."/>
        </authorList>
    </citation>
    <scope>NUCLEOTIDE SEQUENCE [LARGE SCALE GENOMIC DNA]</scope>
    <source>
        <strain evidence="3 4">KCTC 52429</strain>
    </source>
</reference>
<gene>
    <name evidence="2" type="ORF">GCM10011572_13500</name>
    <name evidence="3" type="ORF">GM672_22500</name>
</gene>
<reference evidence="2" key="4">
    <citation type="submission" date="2024-05" db="EMBL/GenBank/DDBJ databases">
        <authorList>
            <person name="Sun Q."/>
            <person name="Zhou Y."/>
        </authorList>
    </citation>
    <scope>NUCLEOTIDE SEQUENCE</scope>
    <source>
        <strain evidence="2">CGMCC 1.15931</strain>
    </source>
</reference>
<comment type="caution">
    <text evidence="3">The sequence shown here is derived from an EMBL/GenBank/DDBJ whole genome shotgun (WGS) entry which is preliminary data.</text>
</comment>
<reference evidence="5" key="2">
    <citation type="journal article" date="2019" name="Int. J. Syst. Evol. Microbiol.">
        <title>The Global Catalogue of Microorganisms (GCM) 10K type strain sequencing project: providing services to taxonomists for standard genome sequencing and annotation.</title>
        <authorList>
            <consortium name="The Broad Institute Genomics Platform"/>
            <consortium name="The Broad Institute Genome Sequencing Center for Infectious Disease"/>
            <person name="Wu L."/>
            <person name="Ma J."/>
        </authorList>
    </citation>
    <scope>NUCLEOTIDE SEQUENCE [LARGE SCALE GENOMIC DNA]</scope>
    <source>
        <strain evidence="5">CGMCC 1.15931</strain>
    </source>
</reference>
<dbReference type="RefSeq" id="WP_155472767.1">
    <property type="nucleotide sequence ID" value="NZ_BMKG01000004.1"/>
</dbReference>